<organism evidence="4">
    <name type="scientific">Lotharella globosa</name>
    <dbReference type="NCBI Taxonomy" id="91324"/>
    <lineage>
        <taxon>Eukaryota</taxon>
        <taxon>Sar</taxon>
        <taxon>Rhizaria</taxon>
        <taxon>Cercozoa</taxon>
        <taxon>Chlorarachniophyceae</taxon>
        <taxon>Lotharella</taxon>
    </lineage>
</organism>
<evidence type="ECO:0000259" key="3">
    <source>
        <dbReference type="Pfam" id="PF19031"/>
    </source>
</evidence>
<feature type="compositionally biased region" description="Basic and acidic residues" evidence="2">
    <location>
        <begin position="246"/>
        <end position="266"/>
    </location>
</feature>
<evidence type="ECO:0000313" key="4">
    <source>
        <dbReference type="EMBL" id="CAE0658640.1"/>
    </source>
</evidence>
<sequence>MDCPPSLAAFFVFNPTLGEEETESRKNLFFHPPIDSNRQKDYIGLTEGLINFTRDFSPDKPCEALRCEKTRHAFYECEPNFWIVLIMNNPYVHKDRNKTSPVYLEDELGDSSLQAIVKRTYATFRMFNGTMASIADTYSYDFLRDKLKAFMSYFVPTIDFKAVCFSMDIRGFSFMPVTRPAFLMIQYIMNIITASFLHVASCAVMYDKKLIWSGLEQEDMFFLYLLDQGNMQEFYEYLARNPEKFEDTSNGDRKMNENRGSLRQDSARGSAASWVKDVGFLTGPSQMNEELGASNAPPIFLQTYKWKRMRLAVFKYSKITLFMVMHDVKETTQVEVYNELSKQMQADLRQLDVALSRQVNQVAKPSNSYRFLYFNALNLALVSSLTTDNGPPIAMDTIKLIRKIHEDFQINPWKGYEKPKESESKHEDTNETSEEAPKPETETVDRKQPEKESQIVRAGADSATNPDEEVDTTKGESGELKKSTEQPTEGGDADGVVKVDEDDPNANGKQDGLSNGEEKSPEGGATTVSATGNGQDIEGEAQNAGESKTVPEENGDDGESSSQPDAVSADTLPGGESPKRDLQADLRPDEEGDFKEEDELGNEDEGASPAEELKHGPKPNELERGTPVHVAMRTKNDGWLVASKATQTQREFFVLIDDKNGNLSSIQEEVNRLARSYFAKIFMH</sequence>
<name>A0A7S3YQL4_9EUKA</name>
<feature type="compositionally biased region" description="Basic and acidic residues" evidence="2">
    <location>
        <begin position="415"/>
        <end position="454"/>
    </location>
</feature>
<feature type="compositionally biased region" description="Basic and acidic residues" evidence="2">
    <location>
        <begin position="471"/>
        <end position="484"/>
    </location>
</feature>
<protein>
    <recommendedName>
        <fullName evidence="3">CCZ1/INTU/HSP4 first Longin domain-containing protein</fullName>
    </recommendedName>
</protein>
<evidence type="ECO:0000256" key="2">
    <source>
        <dbReference type="SAM" id="MobiDB-lite"/>
    </source>
</evidence>
<accession>A0A7S3YQL4</accession>
<dbReference type="GO" id="GO:0035658">
    <property type="term" value="C:Mon1-Ccz1 complex"/>
    <property type="evidence" value="ECO:0007669"/>
    <property type="project" value="InterPro"/>
</dbReference>
<dbReference type="PANTHER" id="PTHR13056:SF0">
    <property type="entry name" value="VACUOLAR FUSION PROTEIN CCZ1 HOMOLOG-RELATED"/>
    <property type="match status" value="1"/>
</dbReference>
<feature type="compositionally biased region" description="Basic and acidic residues" evidence="2">
    <location>
        <begin position="577"/>
        <end position="589"/>
    </location>
</feature>
<feature type="region of interest" description="Disordered" evidence="2">
    <location>
        <begin position="246"/>
        <end position="268"/>
    </location>
</feature>
<dbReference type="EMBL" id="HBIV01013919">
    <property type="protein sequence ID" value="CAE0658640.1"/>
    <property type="molecule type" value="Transcribed_RNA"/>
</dbReference>
<gene>
    <name evidence="4" type="ORF">LGLO00237_LOCUS10212</name>
</gene>
<dbReference type="GO" id="GO:0016192">
    <property type="term" value="P:vesicle-mediated transport"/>
    <property type="evidence" value="ECO:0007669"/>
    <property type="project" value="InterPro"/>
</dbReference>
<comment type="similarity">
    <text evidence="1">Belongs to the CCZ1 family.</text>
</comment>
<reference evidence="4" key="1">
    <citation type="submission" date="2021-01" db="EMBL/GenBank/DDBJ databases">
        <authorList>
            <person name="Corre E."/>
            <person name="Pelletier E."/>
            <person name="Niang G."/>
            <person name="Scheremetjew M."/>
            <person name="Finn R."/>
            <person name="Kale V."/>
            <person name="Holt S."/>
            <person name="Cochrane G."/>
            <person name="Meng A."/>
            <person name="Brown T."/>
            <person name="Cohen L."/>
        </authorList>
    </citation>
    <scope>NUCLEOTIDE SEQUENCE</scope>
    <source>
        <strain evidence="4">CCCM811</strain>
    </source>
</reference>
<feature type="domain" description="CCZ1/INTU/HSP4 first Longin" evidence="3">
    <location>
        <begin position="9"/>
        <end position="129"/>
    </location>
</feature>
<feature type="compositionally biased region" description="Acidic residues" evidence="2">
    <location>
        <begin position="590"/>
        <end position="606"/>
    </location>
</feature>
<dbReference type="InterPro" id="IPR013176">
    <property type="entry name" value="Ccz1"/>
</dbReference>
<evidence type="ECO:0000256" key="1">
    <source>
        <dbReference type="ARBA" id="ARBA00005352"/>
    </source>
</evidence>
<dbReference type="PANTHER" id="PTHR13056">
    <property type="entry name" value="VACUOLAR FUSION PROTEIN CCZ1 HOMOLOG-RELATED"/>
    <property type="match status" value="1"/>
</dbReference>
<feature type="region of interest" description="Disordered" evidence="2">
    <location>
        <begin position="412"/>
        <end position="626"/>
    </location>
</feature>
<feature type="compositionally biased region" description="Basic and acidic residues" evidence="2">
    <location>
        <begin position="611"/>
        <end position="626"/>
    </location>
</feature>
<dbReference type="Pfam" id="PF19031">
    <property type="entry name" value="Intu_longin_1"/>
    <property type="match status" value="1"/>
</dbReference>
<dbReference type="AlphaFoldDB" id="A0A7S3YQL4"/>
<proteinExistence type="inferred from homology"/>
<dbReference type="InterPro" id="IPR043987">
    <property type="entry name" value="CCZ1/INTU/HSP4_longin_1"/>
</dbReference>